<evidence type="ECO:0000259" key="2">
    <source>
        <dbReference type="Pfam" id="PF05065"/>
    </source>
</evidence>
<evidence type="ECO:0000313" key="4">
    <source>
        <dbReference type="Proteomes" id="UP000016943"/>
    </source>
</evidence>
<organism evidence="3 4">
    <name type="scientific">Corynebacterium argentoratense DSM 44202</name>
    <dbReference type="NCBI Taxonomy" id="1348662"/>
    <lineage>
        <taxon>Bacteria</taxon>
        <taxon>Bacillati</taxon>
        <taxon>Actinomycetota</taxon>
        <taxon>Actinomycetes</taxon>
        <taxon>Mycobacteriales</taxon>
        <taxon>Corynebacteriaceae</taxon>
        <taxon>Corynebacterium</taxon>
    </lineage>
</organism>
<evidence type="ECO:0000256" key="1">
    <source>
        <dbReference type="ARBA" id="ARBA00004328"/>
    </source>
</evidence>
<comment type="subcellular location">
    <subcellularLocation>
        <location evidence="1">Virion</location>
    </subcellularLocation>
</comment>
<dbReference type="KEGG" id="caz:CARG_02595"/>
<dbReference type="AlphaFoldDB" id="U3GXE8"/>
<name>U3GXE8_9CORY</name>
<dbReference type="InterPro" id="IPR054612">
    <property type="entry name" value="Phage_capsid-like_C"/>
</dbReference>
<dbReference type="Proteomes" id="UP000016943">
    <property type="component" value="Chromosome"/>
</dbReference>
<evidence type="ECO:0000313" key="3">
    <source>
        <dbReference type="EMBL" id="AGU14676.1"/>
    </source>
</evidence>
<dbReference type="GeneID" id="78249356"/>
<dbReference type="eggNOG" id="COG4653">
    <property type="taxonomic scope" value="Bacteria"/>
</dbReference>
<dbReference type="EMBL" id="CP006365">
    <property type="protein sequence ID" value="AGU14676.1"/>
    <property type="molecule type" value="Genomic_DNA"/>
</dbReference>
<dbReference type="OrthoDB" id="8444243at2"/>
<proteinExistence type="predicted"/>
<dbReference type="Gene3D" id="3.30.2400.10">
    <property type="entry name" value="Major capsid protein gp5"/>
    <property type="match status" value="1"/>
</dbReference>
<dbReference type="RefSeq" id="WP_020975823.1">
    <property type="nucleotide sequence ID" value="NC_022198.1"/>
</dbReference>
<dbReference type="PATRIC" id="fig|1348662.3.peg.510"/>
<dbReference type="NCBIfam" id="TIGR01554">
    <property type="entry name" value="major_cap_HK97"/>
    <property type="match status" value="1"/>
</dbReference>
<dbReference type="InterPro" id="IPR024455">
    <property type="entry name" value="Phage_capsid"/>
</dbReference>
<sequence>MTLKNERALALKAARELADKYRETMTEDQRAEIKAAVDKVHEIDEKLEQAAKSRELLKSVGALREVEEDAAPAEVKAATLGEHFVKAARDGLREQAAGARLNIVGTEFKAAGDPYKRPTGDGAAWGTTFDRAIVNAHREQLVAADLMGSATVSNATIKYLVEKANRIAEGAVGFVAEGGKKPYVNFTAFDVVTESLTKVAALTKLTDEMISDYGFIADWINNNLVYELSVAEEKQLLNGDGTSNGIKGLLNRDGVQAKTGTGVGTWSDTIFEAMGMVQQSTTLTADGLVINPADYQPLRLSKDKNGQYYAGGPFAGPYGNGGIQINPGPWGLRTVVTNAVPQGTALVGAFKQGATVLRKGGLRVDSTNTNADDFENNLVTVRAEERLGLMVPAPAAFVKLTLTA</sequence>
<dbReference type="SUPFAM" id="SSF56563">
    <property type="entry name" value="Major capsid protein gp5"/>
    <property type="match status" value="1"/>
</dbReference>
<keyword evidence="4" id="KW-1185">Reference proteome</keyword>
<protein>
    <recommendedName>
        <fullName evidence="2">Phage capsid-like C-terminal domain-containing protein</fullName>
    </recommendedName>
</protein>
<dbReference type="HOGENOM" id="CLU_051005_1_0_11"/>
<gene>
    <name evidence="3" type="ORF">CARG_02595</name>
</gene>
<dbReference type="Gene3D" id="3.30.2320.10">
    <property type="entry name" value="hypothetical protein PF0899 domain"/>
    <property type="match status" value="1"/>
</dbReference>
<reference evidence="3 4" key="1">
    <citation type="journal article" date="2013" name="Genome Announc.">
        <title>Whole-Genome Sequence of the Clinical Strain Corynebacterium argentoratense DSM 44202, Isolated from a Human Throat Specimen.</title>
        <authorList>
            <person name="Bomholt C."/>
            <person name="Glaub A."/>
            <person name="Gravermann K."/>
            <person name="Albersmeier A."/>
            <person name="Brinkrolf K."/>
            <person name="Ruckert C."/>
            <person name="Tauch A."/>
        </authorList>
    </citation>
    <scope>NUCLEOTIDE SEQUENCE [LARGE SCALE GENOMIC DNA]</scope>
    <source>
        <strain evidence="3">DSM 44202</strain>
    </source>
</reference>
<dbReference type="Pfam" id="PF05065">
    <property type="entry name" value="Phage_capsid"/>
    <property type="match status" value="1"/>
</dbReference>
<feature type="domain" description="Phage capsid-like C-terminal" evidence="2">
    <location>
        <begin position="128"/>
        <end position="401"/>
    </location>
</feature>
<dbReference type="STRING" id="1348662.CARG_02595"/>
<accession>U3GXE8</accession>